<dbReference type="Pfam" id="PF01255">
    <property type="entry name" value="Prenyltransf"/>
    <property type="match status" value="1"/>
</dbReference>
<dbReference type="GO" id="GO:0005811">
    <property type="term" value="C:lipid droplet"/>
    <property type="evidence" value="ECO:0007669"/>
    <property type="project" value="TreeGrafter"/>
</dbReference>
<sequence length="254" mass="29208">MDGNRRFAKTSGMKTAEGHLAGFSTLEDTLNWSLKLGVKCVTVYAFSVENFKRPQEEVDNLMELAEEKFNAFAHNSDFIKKNEISVRVLGELELLPPKIRKAAINVTKSTSHHKNAIFNICFPYTSFLEIEDAALEIINGIKSNDINKDDVSEEFFNKLLYTGDCPPVDILIRTSGEIRFSDFLLWQCSDKCSVHFLDCYWPDFSFWDMLPIILQFQALFTPLKEESNPLPNAKITEFLEKIRLKKRLQGEELH</sequence>
<dbReference type="EC" id="2.5.1.-" evidence="3"/>
<dbReference type="InterPro" id="IPR018520">
    <property type="entry name" value="UPP_synth-like_CS"/>
</dbReference>
<comment type="similarity">
    <text evidence="1 3">Belongs to the UPP synthase family.</text>
</comment>
<accession>A0AAD5TX90</accession>
<evidence type="ECO:0000256" key="2">
    <source>
        <dbReference type="ARBA" id="ARBA00022679"/>
    </source>
</evidence>
<dbReference type="PROSITE" id="PS01066">
    <property type="entry name" value="UPP_SYNTHASE"/>
    <property type="match status" value="1"/>
</dbReference>
<reference evidence="4" key="1">
    <citation type="submission" date="2020-05" db="EMBL/GenBank/DDBJ databases">
        <title>Phylogenomic resolution of chytrid fungi.</title>
        <authorList>
            <person name="Stajich J.E."/>
            <person name="Amses K."/>
            <person name="Simmons R."/>
            <person name="Seto K."/>
            <person name="Myers J."/>
            <person name="Bonds A."/>
            <person name="Quandt C.A."/>
            <person name="Barry K."/>
            <person name="Liu P."/>
            <person name="Grigoriev I."/>
            <person name="Longcore J.E."/>
            <person name="James T.Y."/>
        </authorList>
    </citation>
    <scope>NUCLEOTIDE SEQUENCE</scope>
    <source>
        <strain evidence="4">JEL0476</strain>
    </source>
</reference>
<dbReference type="GO" id="GO:0016020">
    <property type="term" value="C:membrane"/>
    <property type="evidence" value="ECO:0007669"/>
    <property type="project" value="TreeGrafter"/>
</dbReference>
<dbReference type="GO" id="GO:0016094">
    <property type="term" value="P:polyprenol biosynthetic process"/>
    <property type="evidence" value="ECO:0007669"/>
    <property type="project" value="TreeGrafter"/>
</dbReference>
<dbReference type="SUPFAM" id="SSF64005">
    <property type="entry name" value="Undecaprenyl diphosphate synthase"/>
    <property type="match status" value="1"/>
</dbReference>
<dbReference type="EMBL" id="JADGJW010000602">
    <property type="protein sequence ID" value="KAJ3214657.1"/>
    <property type="molecule type" value="Genomic_DNA"/>
</dbReference>
<keyword evidence="5" id="KW-1185">Reference proteome</keyword>
<keyword evidence="2 3" id="KW-0808">Transferase</keyword>
<dbReference type="Proteomes" id="UP001211065">
    <property type="component" value="Unassembled WGS sequence"/>
</dbReference>
<dbReference type="PANTHER" id="PTHR10291:SF43">
    <property type="entry name" value="DEHYDRODOLICHYL DIPHOSPHATE SYNTHASE COMPLEX SUBUNIT DHDDS"/>
    <property type="match status" value="1"/>
</dbReference>
<dbReference type="PANTHER" id="PTHR10291">
    <property type="entry name" value="DEHYDRODOLICHYL DIPHOSPHATE SYNTHASE FAMILY MEMBER"/>
    <property type="match status" value="1"/>
</dbReference>
<name>A0AAD5TX90_9FUNG</name>
<dbReference type="GO" id="GO:0005783">
    <property type="term" value="C:endoplasmic reticulum"/>
    <property type="evidence" value="ECO:0007669"/>
    <property type="project" value="TreeGrafter"/>
</dbReference>
<dbReference type="NCBIfam" id="TIGR00055">
    <property type="entry name" value="uppS"/>
    <property type="match status" value="1"/>
</dbReference>
<dbReference type="CDD" id="cd00475">
    <property type="entry name" value="Cis_IPPS"/>
    <property type="match status" value="1"/>
</dbReference>
<dbReference type="Gene3D" id="3.40.1180.10">
    <property type="entry name" value="Decaprenyl diphosphate synthase-like"/>
    <property type="match status" value="1"/>
</dbReference>
<dbReference type="GO" id="GO:0045547">
    <property type="term" value="F:ditrans,polycis-polyprenyl diphosphate synthase [(2E,6E)-farnesyl diphosphate specific] activity"/>
    <property type="evidence" value="ECO:0007669"/>
    <property type="project" value="TreeGrafter"/>
</dbReference>
<evidence type="ECO:0000256" key="1">
    <source>
        <dbReference type="ARBA" id="ARBA00005432"/>
    </source>
</evidence>
<evidence type="ECO:0000256" key="3">
    <source>
        <dbReference type="RuleBase" id="RU363018"/>
    </source>
</evidence>
<gene>
    <name evidence="4" type="ORF">HK099_006768</name>
</gene>
<comment type="caution">
    <text evidence="4">The sequence shown here is derived from an EMBL/GenBank/DDBJ whole genome shotgun (WGS) entry which is preliminary data.</text>
</comment>
<proteinExistence type="inferred from homology"/>
<dbReference type="InterPro" id="IPR001441">
    <property type="entry name" value="UPP_synth-like"/>
</dbReference>
<dbReference type="InterPro" id="IPR036424">
    <property type="entry name" value="UPP_synth-like_sf"/>
</dbReference>
<dbReference type="GO" id="GO:1904423">
    <property type="term" value="C:dehydrodolichyl diphosphate synthase complex"/>
    <property type="evidence" value="ECO:0007669"/>
    <property type="project" value="TreeGrafter"/>
</dbReference>
<dbReference type="AlphaFoldDB" id="A0AAD5TX90"/>
<organism evidence="4 5">
    <name type="scientific">Clydaea vesicula</name>
    <dbReference type="NCBI Taxonomy" id="447962"/>
    <lineage>
        <taxon>Eukaryota</taxon>
        <taxon>Fungi</taxon>
        <taxon>Fungi incertae sedis</taxon>
        <taxon>Chytridiomycota</taxon>
        <taxon>Chytridiomycota incertae sedis</taxon>
        <taxon>Chytridiomycetes</taxon>
        <taxon>Lobulomycetales</taxon>
        <taxon>Lobulomycetaceae</taxon>
        <taxon>Clydaea</taxon>
    </lineage>
</organism>
<evidence type="ECO:0000313" key="5">
    <source>
        <dbReference type="Proteomes" id="UP001211065"/>
    </source>
</evidence>
<protein>
    <recommendedName>
        <fullName evidence="3">Alkyl transferase</fullName>
        <ecNumber evidence="3">2.5.1.-</ecNumber>
    </recommendedName>
</protein>
<evidence type="ECO:0000313" key="4">
    <source>
        <dbReference type="EMBL" id="KAJ3214657.1"/>
    </source>
</evidence>